<evidence type="ECO:0000313" key="2">
    <source>
        <dbReference type="Proteomes" id="UP001283361"/>
    </source>
</evidence>
<protein>
    <submittedName>
        <fullName evidence="1">Uncharacterized protein</fullName>
    </submittedName>
</protein>
<keyword evidence="2" id="KW-1185">Reference proteome</keyword>
<organism evidence="1 2">
    <name type="scientific">Elysia crispata</name>
    <name type="common">lettuce slug</name>
    <dbReference type="NCBI Taxonomy" id="231223"/>
    <lineage>
        <taxon>Eukaryota</taxon>
        <taxon>Metazoa</taxon>
        <taxon>Spiralia</taxon>
        <taxon>Lophotrochozoa</taxon>
        <taxon>Mollusca</taxon>
        <taxon>Gastropoda</taxon>
        <taxon>Heterobranchia</taxon>
        <taxon>Euthyneura</taxon>
        <taxon>Panpulmonata</taxon>
        <taxon>Sacoglossa</taxon>
        <taxon>Placobranchoidea</taxon>
        <taxon>Plakobranchidae</taxon>
        <taxon>Elysia</taxon>
    </lineage>
</organism>
<dbReference type="EMBL" id="JAWDGP010000917">
    <property type="protein sequence ID" value="KAK3796171.1"/>
    <property type="molecule type" value="Genomic_DNA"/>
</dbReference>
<gene>
    <name evidence="1" type="ORF">RRG08_058580</name>
</gene>
<proteinExistence type="predicted"/>
<name>A0AAE1E6M3_9GAST</name>
<dbReference type="Proteomes" id="UP001283361">
    <property type="component" value="Unassembled WGS sequence"/>
</dbReference>
<reference evidence="1" key="1">
    <citation type="journal article" date="2023" name="G3 (Bethesda)">
        <title>A reference genome for the long-term kleptoplast-retaining sea slug Elysia crispata morphotype clarki.</title>
        <authorList>
            <person name="Eastman K.E."/>
            <person name="Pendleton A.L."/>
            <person name="Shaikh M.A."/>
            <person name="Suttiyut T."/>
            <person name="Ogas R."/>
            <person name="Tomko P."/>
            <person name="Gavelis G."/>
            <person name="Widhalm J.R."/>
            <person name="Wisecaver J.H."/>
        </authorList>
    </citation>
    <scope>NUCLEOTIDE SEQUENCE</scope>
    <source>
        <strain evidence="1">ECLA1</strain>
    </source>
</reference>
<accession>A0AAE1E6M3</accession>
<dbReference type="AlphaFoldDB" id="A0AAE1E6M3"/>
<comment type="caution">
    <text evidence="1">The sequence shown here is derived from an EMBL/GenBank/DDBJ whole genome shotgun (WGS) entry which is preliminary data.</text>
</comment>
<sequence>MFQCPVEVTSREKPSLQGPITVMVSSRPFTHTHGSRDGKPRGECCSYPLVMIIQARTDIRWSGTLLIY</sequence>
<evidence type="ECO:0000313" key="1">
    <source>
        <dbReference type="EMBL" id="KAK3796171.1"/>
    </source>
</evidence>